<gene>
    <name evidence="1" type="ORF">SAMN02745164_00245</name>
</gene>
<dbReference type="RefSeq" id="WP_072862588.1">
    <property type="nucleotide sequence ID" value="NZ_FQUI01000002.1"/>
</dbReference>
<protein>
    <submittedName>
        <fullName evidence="1">Uncharacterized protein</fullName>
    </submittedName>
</protein>
<evidence type="ECO:0000313" key="1">
    <source>
        <dbReference type="EMBL" id="SHE33691.1"/>
    </source>
</evidence>
<keyword evidence="2" id="KW-1185">Reference proteome</keyword>
<proteinExistence type="predicted"/>
<dbReference type="EMBL" id="FQUI01000002">
    <property type="protein sequence ID" value="SHE33691.1"/>
    <property type="molecule type" value="Genomic_DNA"/>
</dbReference>
<comment type="caution">
    <text evidence="1">The sequence shown here is derived from an EMBL/GenBank/DDBJ whole genome shotgun (WGS) entry which is preliminary data.</text>
</comment>
<evidence type="ECO:0000313" key="2">
    <source>
        <dbReference type="Proteomes" id="UP000184334"/>
    </source>
</evidence>
<sequence length="182" mass="20525">MIDMRINPDVVNPLLGYRLDPGEPGLASSSPASLSVIRVLSQETGNLMAFKKEAAQNGGYVVYSRISLNMQKRGSFLAAIAGKTEVMVVYKDKNKKDLDKNNNVFDKKDADKNIKKEQKIQKLEMLINRLKGYVNSEEDSEIKSDIENKIKILENQLIMLKLGNYISNQNDDILGMIFTAYF</sequence>
<dbReference type="STRING" id="1122195.SAMN02745164_00245"/>
<dbReference type="Proteomes" id="UP000184334">
    <property type="component" value="Unassembled WGS sequence"/>
</dbReference>
<dbReference type="OrthoDB" id="46862at2"/>
<reference evidence="1" key="1">
    <citation type="submission" date="2016-11" db="EMBL/GenBank/DDBJ databases">
        <authorList>
            <person name="Varghese N."/>
            <person name="Submissions S."/>
        </authorList>
    </citation>
    <scope>NUCLEOTIDE SEQUENCE [LARGE SCALE GENOMIC DNA]</scope>
    <source>
        <strain evidence="1">DSM 16785</strain>
    </source>
</reference>
<name>A0A1M4SNB8_MARH1</name>
<dbReference type="AlphaFoldDB" id="A0A1M4SNB8"/>
<organism evidence="1 2">
    <name type="scientific">Marinitoga hydrogenitolerans (strain DSM 16785 / JCM 12826 / AT1271)</name>
    <dbReference type="NCBI Taxonomy" id="1122195"/>
    <lineage>
        <taxon>Bacteria</taxon>
        <taxon>Thermotogati</taxon>
        <taxon>Thermotogota</taxon>
        <taxon>Thermotogae</taxon>
        <taxon>Petrotogales</taxon>
        <taxon>Petrotogaceae</taxon>
        <taxon>Marinitoga</taxon>
    </lineage>
</organism>
<accession>A0A1M4SNB8</accession>